<dbReference type="GO" id="GO:0004252">
    <property type="term" value="F:serine-type endopeptidase activity"/>
    <property type="evidence" value="ECO:0007669"/>
    <property type="project" value="UniProtKB-UniRule"/>
</dbReference>
<dbReference type="Gene3D" id="3.40.50.300">
    <property type="entry name" value="P-loop containing nucleotide triphosphate hydrolases"/>
    <property type="match status" value="1"/>
</dbReference>
<evidence type="ECO:0000259" key="7">
    <source>
        <dbReference type="PROSITE" id="PS51786"/>
    </source>
</evidence>
<keyword evidence="2" id="KW-0547">Nucleotide-binding</keyword>
<dbReference type="GO" id="GO:0016887">
    <property type="term" value="F:ATP hydrolysis activity"/>
    <property type="evidence" value="ECO:0007669"/>
    <property type="project" value="InterPro"/>
</dbReference>
<dbReference type="EMBL" id="AP019841">
    <property type="protein sequence ID" value="BBM54657.1"/>
    <property type="molecule type" value="Genomic_DNA"/>
</dbReference>
<dbReference type="GO" id="GO:0005524">
    <property type="term" value="F:ATP binding"/>
    <property type="evidence" value="ECO:0007669"/>
    <property type="project" value="UniProtKB-KW"/>
</dbReference>
<dbReference type="SMART" id="SM00382">
    <property type="entry name" value="AAA"/>
    <property type="match status" value="1"/>
</dbReference>
<dbReference type="InterPro" id="IPR003593">
    <property type="entry name" value="AAA+_ATPase"/>
</dbReference>
<dbReference type="Gene3D" id="1.10.8.60">
    <property type="match status" value="1"/>
</dbReference>
<sequence>MEKDFLKISESESDFEKKIELVTENMEELNISKVNRIKIKEYKDYYDENMGSTDSDFIKTKKCLEIISKLDWKRTLKEEKINISKMREFLNKKHYGMEKVKETILESLALRYYMRKSGEKIPMIICLAGSAGIGKTSIAEAVSEGLGREFEKISMSSVTTVFELTGLTKGYTSAAPGRIIKTLAKFESDNPVILLDEIDKINKKNYDGDIEGVLLEILDPDQNKRFRDEYLEIEYDLSNIIFLATANDLSKISEPLKSRMEIIHLESYSLEQKVEIAKKYIIPSINKKIASKLVFEDDILRYIIENYTNEDGVRKLKTILMKIYGKIAKDALEKKEIPQISLENIDSFICADKIPDVSLKINADEESVGEVMGMAVTSFGGRAMPIQTVIVPGNGKIKITGNLSDIMKEGIDVAITYIRSKSKEFNLKNPDFFEKNDIHIHFSENSIPKDGPSAGIAIVTSILSALNEKEMKHNMAFTGEITILGKVLPVGGVARKIEGAYKSGIKRFFIPKENESSINLINKTILNDIEIELVENYEQIYSKIFA</sequence>
<name>A0A510KTT8_9FUSO</name>
<dbReference type="Pfam" id="PF00004">
    <property type="entry name" value="AAA"/>
    <property type="match status" value="1"/>
</dbReference>
<dbReference type="InterPro" id="IPR020568">
    <property type="entry name" value="Ribosomal_Su5_D2-typ_SF"/>
</dbReference>
<evidence type="ECO:0000313" key="8">
    <source>
        <dbReference type="EMBL" id="BBM54657.1"/>
    </source>
</evidence>
<dbReference type="PRINTS" id="PR00830">
    <property type="entry name" value="ENDOLAPTASE"/>
</dbReference>
<reference evidence="8 9" key="1">
    <citation type="submission" date="2019-07" db="EMBL/GenBank/DDBJ databases">
        <title>Complete Genome Sequence of Leptotrichia wadei Strain JMUB3936.</title>
        <authorList>
            <person name="Watanabe S."/>
            <person name="Cui L."/>
        </authorList>
    </citation>
    <scope>NUCLEOTIDE SEQUENCE [LARGE SCALE GENOMIC DNA]</scope>
    <source>
        <strain evidence="8 9">JMUB3936</strain>
    </source>
</reference>
<feature type="active site" evidence="6">
    <location>
        <position position="496"/>
    </location>
</feature>
<dbReference type="PANTHER" id="PTHR10046">
    <property type="entry name" value="ATP DEPENDENT LON PROTEASE FAMILY MEMBER"/>
    <property type="match status" value="1"/>
</dbReference>
<dbReference type="SUPFAM" id="SSF52540">
    <property type="entry name" value="P-loop containing nucleoside triphosphate hydrolases"/>
    <property type="match status" value="1"/>
</dbReference>
<protein>
    <recommendedName>
        <fullName evidence="6">endopeptidase La</fullName>
        <ecNumber evidence="6">3.4.21.53</ecNumber>
    </recommendedName>
</protein>
<dbReference type="PROSITE" id="PS01046">
    <property type="entry name" value="LON_SER"/>
    <property type="match status" value="1"/>
</dbReference>
<proteinExistence type="inferred from homology"/>
<dbReference type="Gene3D" id="3.30.230.10">
    <property type="match status" value="1"/>
</dbReference>
<evidence type="ECO:0000256" key="1">
    <source>
        <dbReference type="ARBA" id="ARBA00022670"/>
    </source>
</evidence>
<dbReference type="GO" id="GO:0030163">
    <property type="term" value="P:protein catabolic process"/>
    <property type="evidence" value="ECO:0007669"/>
    <property type="project" value="InterPro"/>
</dbReference>
<feature type="domain" description="Lon proteolytic" evidence="7">
    <location>
        <begin position="365"/>
        <end position="546"/>
    </location>
</feature>
<dbReference type="InterPro" id="IPR014721">
    <property type="entry name" value="Ribsml_uS5_D2-typ_fold_subgr"/>
</dbReference>
<keyword evidence="4 6" id="KW-0720">Serine protease</keyword>
<evidence type="ECO:0000256" key="4">
    <source>
        <dbReference type="ARBA" id="ARBA00022825"/>
    </source>
</evidence>
<dbReference type="InterPro" id="IPR008269">
    <property type="entry name" value="Lon_proteolytic"/>
</dbReference>
<dbReference type="Pfam" id="PF22667">
    <property type="entry name" value="Lon_lid"/>
    <property type="match status" value="1"/>
</dbReference>
<evidence type="ECO:0000256" key="6">
    <source>
        <dbReference type="PROSITE-ProRule" id="PRU01122"/>
    </source>
</evidence>
<dbReference type="SUPFAM" id="SSF54211">
    <property type="entry name" value="Ribosomal protein S5 domain 2-like"/>
    <property type="match status" value="1"/>
</dbReference>
<dbReference type="Pfam" id="PF05362">
    <property type="entry name" value="Lon_C"/>
    <property type="match status" value="1"/>
</dbReference>
<dbReference type="InterPro" id="IPR054594">
    <property type="entry name" value="Lon_lid"/>
</dbReference>
<dbReference type="RefSeq" id="WP_147003440.1">
    <property type="nucleotide sequence ID" value="NZ_AP019841.1"/>
</dbReference>
<dbReference type="PROSITE" id="PS51786">
    <property type="entry name" value="LON_PROTEOLYTIC"/>
    <property type="match status" value="1"/>
</dbReference>
<dbReference type="Proteomes" id="UP000321944">
    <property type="component" value="Chromosome"/>
</dbReference>
<dbReference type="EC" id="3.4.21.53" evidence="6"/>
<keyword evidence="3 6" id="KW-0378">Hydrolase</keyword>
<organism evidence="8 9">
    <name type="scientific">Leptotrichia wadei</name>
    <dbReference type="NCBI Taxonomy" id="157687"/>
    <lineage>
        <taxon>Bacteria</taxon>
        <taxon>Fusobacteriati</taxon>
        <taxon>Fusobacteriota</taxon>
        <taxon>Fusobacteriia</taxon>
        <taxon>Fusobacteriales</taxon>
        <taxon>Leptotrichiaceae</taxon>
        <taxon>Leptotrichia</taxon>
    </lineage>
</organism>
<dbReference type="AlphaFoldDB" id="A0A510KTT8"/>
<dbReference type="GO" id="GO:0006508">
    <property type="term" value="P:proteolysis"/>
    <property type="evidence" value="ECO:0007669"/>
    <property type="project" value="UniProtKB-KW"/>
</dbReference>
<comment type="similarity">
    <text evidence="6">Belongs to the peptidase S16 family.</text>
</comment>
<dbReference type="InterPro" id="IPR003959">
    <property type="entry name" value="ATPase_AAA_core"/>
</dbReference>
<evidence type="ECO:0000256" key="5">
    <source>
        <dbReference type="ARBA" id="ARBA00022840"/>
    </source>
</evidence>
<dbReference type="InterPro" id="IPR008268">
    <property type="entry name" value="Peptidase_S16_AS"/>
</dbReference>
<gene>
    <name evidence="8" type="ORF">JMUB3936_0941</name>
</gene>
<dbReference type="InterPro" id="IPR027065">
    <property type="entry name" value="Lon_Prtase"/>
</dbReference>
<dbReference type="OrthoDB" id="9803599at2"/>
<dbReference type="GO" id="GO:0004176">
    <property type="term" value="F:ATP-dependent peptidase activity"/>
    <property type="evidence" value="ECO:0007669"/>
    <property type="project" value="UniProtKB-UniRule"/>
</dbReference>
<evidence type="ECO:0000313" key="9">
    <source>
        <dbReference type="Proteomes" id="UP000321944"/>
    </source>
</evidence>
<accession>A0A510KTT8</accession>
<evidence type="ECO:0000256" key="2">
    <source>
        <dbReference type="ARBA" id="ARBA00022741"/>
    </source>
</evidence>
<dbReference type="InterPro" id="IPR027417">
    <property type="entry name" value="P-loop_NTPase"/>
</dbReference>
<keyword evidence="1 6" id="KW-0645">Protease</keyword>
<comment type="catalytic activity">
    <reaction evidence="6">
        <text>Hydrolysis of proteins in presence of ATP.</text>
        <dbReference type="EC" id="3.4.21.53"/>
    </reaction>
</comment>
<evidence type="ECO:0000256" key="3">
    <source>
        <dbReference type="ARBA" id="ARBA00022801"/>
    </source>
</evidence>
<feature type="active site" evidence="6">
    <location>
        <position position="453"/>
    </location>
</feature>
<keyword evidence="5" id="KW-0067">ATP-binding</keyword>